<evidence type="ECO:0000256" key="13">
    <source>
        <dbReference type="RuleBase" id="RU365048"/>
    </source>
</evidence>
<evidence type="ECO:0000256" key="7">
    <source>
        <dbReference type="ARBA" id="ARBA00023187"/>
    </source>
</evidence>
<dbReference type="SMART" id="SM00651">
    <property type="entry name" value="Sm"/>
    <property type="match status" value="1"/>
</dbReference>
<dbReference type="AlphaFoldDB" id="A0AAD9RUH0"/>
<evidence type="ECO:0000256" key="8">
    <source>
        <dbReference type="ARBA" id="ARBA00023242"/>
    </source>
</evidence>
<name>A0AAD9RUH0_9HYME</name>
<dbReference type="FunFam" id="2.30.30.100:FF:000022">
    <property type="entry name" value="U6 snRNA-associated Sm-like protein LSm8"/>
    <property type="match status" value="1"/>
</dbReference>
<evidence type="ECO:0000256" key="3">
    <source>
        <dbReference type="ARBA" id="ARBA00022664"/>
    </source>
</evidence>
<evidence type="ECO:0000256" key="2">
    <source>
        <dbReference type="ARBA" id="ARBA00006850"/>
    </source>
</evidence>
<evidence type="ECO:0000259" key="14">
    <source>
        <dbReference type="PROSITE" id="PS52002"/>
    </source>
</evidence>
<evidence type="ECO:0000256" key="4">
    <source>
        <dbReference type="ARBA" id="ARBA00022728"/>
    </source>
</evidence>
<keyword evidence="16" id="KW-1185">Reference proteome</keyword>
<keyword evidence="4 13" id="KW-0747">Spliceosome</keyword>
<reference evidence="15" key="1">
    <citation type="submission" date="2021-08" db="EMBL/GenBank/DDBJ databases">
        <authorList>
            <person name="Misof B."/>
            <person name="Oliver O."/>
            <person name="Podsiadlowski L."/>
            <person name="Donath A."/>
            <person name="Peters R."/>
            <person name="Mayer C."/>
            <person name="Rust J."/>
            <person name="Gunkel S."/>
            <person name="Lesny P."/>
            <person name="Martin S."/>
            <person name="Oeyen J.P."/>
            <person name="Petersen M."/>
            <person name="Panagiotis P."/>
            <person name="Wilbrandt J."/>
            <person name="Tanja T."/>
        </authorList>
    </citation>
    <scope>NUCLEOTIDE SEQUENCE</scope>
    <source>
        <strain evidence="15">GBR_01_08_01A</strain>
        <tissue evidence="15">Thorax + abdomen</tissue>
    </source>
</reference>
<feature type="domain" description="Sm" evidence="14">
    <location>
        <begin position="1"/>
        <end position="76"/>
    </location>
</feature>
<dbReference type="InterPro" id="IPR044642">
    <property type="entry name" value="PTHR15588"/>
</dbReference>
<dbReference type="CDD" id="cd01727">
    <property type="entry name" value="LSm8"/>
    <property type="match status" value="1"/>
</dbReference>
<proteinExistence type="inferred from homology"/>
<comment type="subunit">
    <text evidence="13">LSm subunits form a heteromer with a doughnut shape.</text>
</comment>
<dbReference type="GO" id="GO:0003729">
    <property type="term" value="F:mRNA binding"/>
    <property type="evidence" value="ECO:0007669"/>
    <property type="project" value="TreeGrafter"/>
</dbReference>
<comment type="function">
    <text evidence="13">Plays role in pre-mRNA splicing as component of the U4/U6-U5 tri-snRNP complex that is involved in spliceosome assembly, and as component of the precatalytic spliceosome (spliceosome B complex). The heptameric LSM2-8 complex binds specifically to the 3'-terminal U-tract of U6 snRNA.</text>
</comment>
<dbReference type="Pfam" id="PF01423">
    <property type="entry name" value="LSM"/>
    <property type="match status" value="1"/>
</dbReference>
<keyword evidence="6" id="KW-0007">Acetylation</keyword>
<reference evidence="15" key="2">
    <citation type="journal article" date="2023" name="Commun. Biol.">
        <title>Intrasexual cuticular hydrocarbon dimorphism in a wasp sheds light on hydrocarbon biosynthesis genes in Hymenoptera.</title>
        <authorList>
            <person name="Moris V.C."/>
            <person name="Podsiadlowski L."/>
            <person name="Martin S."/>
            <person name="Oeyen J.P."/>
            <person name="Donath A."/>
            <person name="Petersen M."/>
            <person name="Wilbrandt J."/>
            <person name="Misof B."/>
            <person name="Liedtke D."/>
            <person name="Thamm M."/>
            <person name="Scheiner R."/>
            <person name="Schmitt T."/>
            <person name="Niehuis O."/>
        </authorList>
    </citation>
    <scope>NUCLEOTIDE SEQUENCE</scope>
    <source>
        <strain evidence="15">GBR_01_08_01A</strain>
    </source>
</reference>
<comment type="subunit">
    <text evidence="11">Component of the precatalytic spliceosome (spliceosome B complex). Component of the U4/U6-U5 tri-snRNP complex, a building block of the precatalytic spliceosome (spliceosome B complex). The U4/U6-U5 tri-snRNP complex is composed of the U4, U6 and U5 snRNAs and at least PRPF3, PRPF4, PRPF6, PRPF8, PRPF31, SNRNP200, TXNL4A, SNRNP40, SNRPB, SNRPD1, SNRPD2, SNRPD3, SNRPE, SNRPF, SNRPG, DDX23, CD2BP2, PPIH, SNU13, EFTUD2, SART1 and USP39, plus LSM2, LSM3, LSM4, LSM5, LSM6, LSM7 and LSM8. LSM2, LSM3, LSM4, LSM5, LSM6, LSM7 and LSM8 form a heptameric, ring-shaped subcomplex (the LSM2-8 complex) that is part of the U4/U6-U5 tri-snRNP complex and the precatalytic spliceosome.</text>
</comment>
<accession>A0AAD9RUH0</accession>
<dbReference type="InterPro" id="IPR047575">
    <property type="entry name" value="Sm"/>
</dbReference>
<evidence type="ECO:0000256" key="11">
    <source>
        <dbReference type="ARBA" id="ARBA00063389"/>
    </source>
</evidence>
<dbReference type="PANTHER" id="PTHR15588:SF9">
    <property type="entry name" value="U6 SNRNA-ASSOCIATED SM-LIKE PROTEIN LSM8"/>
    <property type="match status" value="1"/>
</dbReference>
<keyword evidence="5 13" id="KW-0694">RNA-binding</keyword>
<comment type="similarity">
    <text evidence="2 13">Belongs to the snRNP Sm proteins family.</text>
</comment>
<comment type="function">
    <text evidence="10">Plays a role in pre-mRNA splicing as component of the U4/U6-U5 tri-snRNP complex that is involved in spliceosome assembly, and as component of the precatalytic spliceosome (spliceosome B complex). The heptameric LSM2-8 complex binds specifically to the 3'-terminal U-tract of U6 snRNA.</text>
</comment>
<dbReference type="InterPro" id="IPR034103">
    <property type="entry name" value="Lsm8"/>
</dbReference>
<dbReference type="GO" id="GO:0005688">
    <property type="term" value="C:U6 snRNP"/>
    <property type="evidence" value="ECO:0007669"/>
    <property type="project" value="UniProtKB-UniRule"/>
</dbReference>
<protein>
    <recommendedName>
        <fullName evidence="12 13">U6 snRNA-associated Sm-like protein LSm8</fullName>
    </recommendedName>
</protein>
<keyword evidence="9 13" id="KW-0687">Ribonucleoprotein</keyword>
<dbReference type="InterPro" id="IPR010920">
    <property type="entry name" value="LSM_dom_sf"/>
</dbReference>
<dbReference type="PROSITE" id="PS52002">
    <property type="entry name" value="SM"/>
    <property type="match status" value="1"/>
</dbReference>
<evidence type="ECO:0000256" key="12">
    <source>
        <dbReference type="ARBA" id="ARBA00067760"/>
    </source>
</evidence>
<evidence type="ECO:0000256" key="1">
    <source>
        <dbReference type="ARBA" id="ARBA00004123"/>
    </source>
</evidence>
<evidence type="ECO:0000256" key="5">
    <source>
        <dbReference type="ARBA" id="ARBA00022884"/>
    </source>
</evidence>
<evidence type="ECO:0000256" key="9">
    <source>
        <dbReference type="ARBA" id="ARBA00023274"/>
    </source>
</evidence>
<evidence type="ECO:0000313" key="15">
    <source>
        <dbReference type="EMBL" id="KAK2586182.1"/>
    </source>
</evidence>
<evidence type="ECO:0000256" key="6">
    <source>
        <dbReference type="ARBA" id="ARBA00022990"/>
    </source>
</evidence>
<gene>
    <name evidence="13" type="primary">LSM8</name>
    <name evidence="15" type="ORF">KPH14_001448</name>
</gene>
<evidence type="ECO:0000256" key="10">
    <source>
        <dbReference type="ARBA" id="ARBA00056431"/>
    </source>
</evidence>
<dbReference type="GO" id="GO:0000398">
    <property type="term" value="P:mRNA splicing, via spliceosome"/>
    <property type="evidence" value="ECO:0007669"/>
    <property type="project" value="UniProtKB-UniRule"/>
</dbReference>
<dbReference type="Gene3D" id="2.30.30.100">
    <property type="match status" value="1"/>
</dbReference>
<dbReference type="EMBL" id="JAIFRP010000014">
    <property type="protein sequence ID" value="KAK2586182.1"/>
    <property type="molecule type" value="Genomic_DNA"/>
</dbReference>
<dbReference type="Proteomes" id="UP001258017">
    <property type="component" value="Unassembled WGS sequence"/>
</dbReference>
<keyword evidence="7 13" id="KW-0508">mRNA splicing</keyword>
<dbReference type="InterPro" id="IPR001163">
    <property type="entry name" value="Sm_dom_euk/arc"/>
</dbReference>
<sequence length="96" mass="10477">MASGLESYVNHTVSIITSDGRNFIGTLKGFDQTINIILDESHERVYSTTQGVEQVVLGLHIIRGDNVAIVGELDDEMDARIDLSAIRADPLSPITH</sequence>
<keyword evidence="8 13" id="KW-0539">Nucleus</keyword>
<comment type="subcellular location">
    <subcellularLocation>
        <location evidence="1 13">Nucleus</location>
    </subcellularLocation>
</comment>
<keyword evidence="3 13" id="KW-0507">mRNA processing</keyword>
<organism evidence="15 16">
    <name type="scientific">Odynerus spinipes</name>
    <dbReference type="NCBI Taxonomy" id="1348599"/>
    <lineage>
        <taxon>Eukaryota</taxon>
        <taxon>Metazoa</taxon>
        <taxon>Ecdysozoa</taxon>
        <taxon>Arthropoda</taxon>
        <taxon>Hexapoda</taxon>
        <taxon>Insecta</taxon>
        <taxon>Pterygota</taxon>
        <taxon>Neoptera</taxon>
        <taxon>Endopterygota</taxon>
        <taxon>Hymenoptera</taxon>
        <taxon>Apocrita</taxon>
        <taxon>Aculeata</taxon>
        <taxon>Vespoidea</taxon>
        <taxon>Vespidae</taxon>
        <taxon>Eumeninae</taxon>
        <taxon>Odynerus</taxon>
    </lineage>
</organism>
<comment type="caution">
    <text evidence="15">The sequence shown here is derived from an EMBL/GenBank/DDBJ whole genome shotgun (WGS) entry which is preliminary data.</text>
</comment>
<dbReference type="SUPFAM" id="SSF50182">
    <property type="entry name" value="Sm-like ribonucleoproteins"/>
    <property type="match status" value="1"/>
</dbReference>
<dbReference type="GO" id="GO:0046540">
    <property type="term" value="C:U4/U6 x U5 tri-snRNP complex"/>
    <property type="evidence" value="ECO:0007669"/>
    <property type="project" value="UniProtKB-UniRule"/>
</dbReference>
<evidence type="ECO:0000313" key="16">
    <source>
        <dbReference type="Proteomes" id="UP001258017"/>
    </source>
</evidence>
<dbReference type="GO" id="GO:0071011">
    <property type="term" value="C:precatalytic spliceosome"/>
    <property type="evidence" value="ECO:0007669"/>
    <property type="project" value="TreeGrafter"/>
</dbReference>
<dbReference type="PANTHER" id="PTHR15588">
    <property type="entry name" value="LSM1"/>
    <property type="match status" value="1"/>
</dbReference>